<dbReference type="VEuPathDB" id="FungiDB:SPPG_09040"/>
<keyword evidence="2" id="KW-1185">Reference proteome</keyword>
<proteinExistence type="predicted"/>
<name>A0A0L0HM27_SPIPD</name>
<dbReference type="EMBL" id="KQ257453">
    <property type="protein sequence ID" value="KND02098.1"/>
    <property type="molecule type" value="Genomic_DNA"/>
</dbReference>
<evidence type="ECO:0000313" key="1">
    <source>
        <dbReference type="EMBL" id="KND02098.1"/>
    </source>
</evidence>
<reference evidence="1 2" key="1">
    <citation type="submission" date="2009-08" db="EMBL/GenBank/DDBJ databases">
        <title>The Genome Sequence of Spizellomyces punctatus strain DAOM BR117.</title>
        <authorList>
            <consortium name="The Broad Institute Genome Sequencing Platform"/>
            <person name="Russ C."/>
            <person name="Cuomo C."/>
            <person name="Shea T."/>
            <person name="Young S.K."/>
            <person name="Zeng Q."/>
            <person name="Koehrsen M."/>
            <person name="Haas B."/>
            <person name="Borodovsky M."/>
            <person name="Guigo R."/>
            <person name="Alvarado L."/>
            <person name="Berlin A."/>
            <person name="Bochicchio J."/>
            <person name="Borenstein D."/>
            <person name="Chapman S."/>
            <person name="Chen Z."/>
            <person name="Engels R."/>
            <person name="Freedman E."/>
            <person name="Gellesch M."/>
            <person name="Goldberg J."/>
            <person name="Griggs A."/>
            <person name="Gujja S."/>
            <person name="Heiman D."/>
            <person name="Hepburn T."/>
            <person name="Howarth C."/>
            <person name="Jen D."/>
            <person name="Larson L."/>
            <person name="Lewis B."/>
            <person name="Mehta T."/>
            <person name="Park D."/>
            <person name="Pearson M."/>
            <person name="Roberts A."/>
            <person name="Saif S."/>
            <person name="Shenoy N."/>
            <person name="Sisk P."/>
            <person name="Stolte C."/>
            <person name="Sykes S."/>
            <person name="Thomson T."/>
            <person name="Walk T."/>
            <person name="White J."/>
            <person name="Yandava C."/>
            <person name="Burger G."/>
            <person name="Gray M.W."/>
            <person name="Holland P.W.H."/>
            <person name="King N."/>
            <person name="Lang F.B.F."/>
            <person name="Roger A.J."/>
            <person name="Ruiz-Trillo I."/>
            <person name="Lander E."/>
            <person name="Nusbaum C."/>
        </authorList>
    </citation>
    <scope>NUCLEOTIDE SEQUENCE [LARGE SCALE GENOMIC DNA]</scope>
    <source>
        <strain evidence="1 2">DAOM BR117</strain>
    </source>
</reference>
<sequence length="136" mass="15301">MPTIAPAHHIIHSPSTPSFGARRLLNAFKFNRHRRQPESLHAASLRKTQRILVLDTVRRRSLPKTPSTLPYISTQQDPITFLTSTPLTLDPIAKETKSENNGIPLVFHISTVVFLAGWGLACLRDGWGKRKVQRGF</sequence>
<protein>
    <submittedName>
        <fullName evidence="1">Uncharacterized protein</fullName>
    </submittedName>
</protein>
<dbReference type="RefSeq" id="XP_016610137.1">
    <property type="nucleotide sequence ID" value="XM_016757193.1"/>
</dbReference>
<gene>
    <name evidence="1" type="ORF">SPPG_09040</name>
</gene>
<dbReference type="AlphaFoldDB" id="A0A0L0HM27"/>
<evidence type="ECO:0000313" key="2">
    <source>
        <dbReference type="Proteomes" id="UP000053201"/>
    </source>
</evidence>
<dbReference type="InParanoid" id="A0A0L0HM27"/>
<dbReference type="Proteomes" id="UP000053201">
    <property type="component" value="Unassembled WGS sequence"/>
</dbReference>
<accession>A0A0L0HM27</accession>
<dbReference type="GeneID" id="27692165"/>
<organism evidence="1 2">
    <name type="scientific">Spizellomyces punctatus (strain DAOM BR117)</name>
    <dbReference type="NCBI Taxonomy" id="645134"/>
    <lineage>
        <taxon>Eukaryota</taxon>
        <taxon>Fungi</taxon>
        <taxon>Fungi incertae sedis</taxon>
        <taxon>Chytridiomycota</taxon>
        <taxon>Chytridiomycota incertae sedis</taxon>
        <taxon>Chytridiomycetes</taxon>
        <taxon>Spizellomycetales</taxon>
        <taxon>Spizellomycetaceae</taxon>
        <taxon>Spizellomyces</taxon>
    </lineage>
</organism>